<dbReference type="Proteomes" id="UP001296104">
    <property type="component" value="Unassembled WGS sequence"/>
</dbReference>
<dbReference type="PROSITE" id="PS51758">
    <property type="entry name" value="LETM1_RBD"/>
    <property type="match status" value="1"/>
</dbReference>
<feature type="compositionally biased region" description="Polar residues" evidence="8">
    <location>
        <begin position="89"/>
        <end position="102"/>
    </location>
</feature>
<evidence type="ECO:0000256" key="1">
    <source>
        <dbReference type="ARBA" id="ARBA00004434"/>
    </source>
</evidence>
<dbReference type="PANTHER" id="PTHR14009:SF1">
    <property type="entry name" value="MITOCHONDRIAL PROTON_CALCIUM EXCHANGER PROTEIN"/>
    <property type="match status" value="1"/>
</dbReference>
<dbReference type="GO" id="GO:0030003">
    <property type="term" value="P:intracellular monoatomic cation homeostasis"/>
    <property type="evidence" value="ECO:0007669"/>
    <property type="project" value="TreeGrafter"/>
</dbReference>
<dbReference type="GO" id="GO:0043022">
    <property type="term" value="F:ribosome binding"/>
    <property type="evidence" value="ECO:0007669"/>
    <property type="project" value="InterPro"/>
</dbReference>
<dbReference type="Pfam" id="PF07766">
    <property type="entry name" value="LETM1_RBD"/>
    <property type="match status" value="1"/>
</dbReference>
<dbReference type="InterPro" id="IPR044202">
    <property type="entry name" value="LETM1/MDM38-like"/>
</dbReference>
<keyword evidence="4 9" id="KW-1133">Transmembrane helix</keyword>
<feature type="compositionally biased region" description="Basic and acidic residues" evidence="8">
    <location>
        <begin position="66"/>
        <end position="76"/>
    </location>
</feature>
<comment type="caution">
    <text evidence="11">The sequence shown here is derived from an EMBL/GenBank/DDBJ whole genome shotgun (WGS) entry which is preliminary data.</text>
</comment>
<feature type="compositionally biased region" description="Low complexity" evidence="8">
    <location>
        <begin position="103"/>
        <end position="117"/>
    </location>
</feature>
<reference evidence="11" key="1">
    <citation type="submission" date="2023-11" db="EMBL/GenBank/DDBJ databases">
        <authorList>
            <person name="Alioto T."/>
            <person name="Alioto T."/>
            <person name="Gomez Garrido J."/>
        </authorList>
    </citation>
    <scope>NUCLEOTIDE SEQUENCE</scope>
</reference>
<feature type="region of interest" description="Disordered" evidence="8">
    <location>
        <begin position="467"/>
        <end position="568"/>
    </location>
</feature>
<sequence length="568" mass="63916">MMNTRYSQQLAPLLLRHGSRVAFQRGARFPRQLPAVAILIPHKAASTDTSQRSGDNGPPPGFNMEQAKKPLPKDQENAGTKSSKPDSAVSISSTKASENPPTQAAEQAALNELAAAKAAEDKSEQKKEVAKKEGKKKMNIWQKVKHEAQHYWDGTKLLATEVKISSKLALKMAAGYELTRREHRQLTRTVQDIGRLVPFSVFVIVPFAELLLPVALRLFPNMLPSTYEDATSKEKKATRLRSSRKEVSQFLRQTMRESGLPISAATAQKEEFTEFFRKLRATGEEPTKSDVIKVCKLFKDDLTLDNLSRPQLVGICRYMNLSTFGTDAMLRYQIRHRMRQIKRDDRAISFEGVDSLSVPELQTACAARGLRTHGVSPGRLRDDLSLWLDLRLKYGVPSTLLVLSNAFMYAQGKETEFESQLSALQAVLSSIPEELFHEIELEVHNAEGATTNKQRLKVIREQQELIQEENEQTEQQKASGRETTNVNDKEDIDEKDEEQKQESALSKQAQEDADREMRDAELDLDRQQAKFERPTHTHDAHEKMEASKAGTKEGPSPTQEKGDQVKVG</sequence>
<keyword evidence="6 9" id="KW-0472">Membrane</keyword>
<keyword evidence="3" id="KW-0999">Mitochondrion inner membrane</keyword>
<dbReference type="InterPro" id="IPR033122">
    <property type="entry name" value="LETM1-like_RBD"/>
</dbReference>
<feature type="compositionally biased region" description="Basic and acidic residues" evidence="8">
    <location>
        <begin position="118"/>
        <end position="132"/>
    </location>
</feature>
<feature type="region of interest" description="Disordered" evidence="8">
    <location>
        <begin position="44"/>
        <end position="136"/>
    </location>
</feature>
<comment type="subcellular location">
    <subcellularLocation>
        <location evidence="1">Mitochondrion inner membrane</location>
        <topology evidence="1">Single-pass membrane protein</topology>
    </subcellularLocation>
</comment>
<evidence type="ECO:0000313" key="11">
    <source>
        <dbReference type="EMBL" id="CAK4031979.1"/>
    </source>
</evidence>
<evidence type="ECO:0000313" key="12">
    <source>
        <dbReference type="Proteomes" id="UP001296104"/>
    </source>
</evidence>
<dbReference type="EMBL" id="CAVMBE010000056">
    <property type="protein sequence ID" value="CAK4031979.1"/>
    <property type="molecule type" value="Genomic_DNA"/>
</dbReference>
<evidence type="ECO:0000256" key="8">
    <source>
        <dbReference type="SAM" id="MobiDB-lite"/>
    </source>
</evidence>
<evidence type="ECO:0000256" key="9">
    <source>
        <dbReference type="SAM" id="Phobius"/>
    </source>
</evidence>
<feature type="domain" description="Letm1 RBD" evidence="10">
    <location>
        <begin position="239"/>
        <end position="433"/>
    </location>
</feature>
<feature type="compositionally biased region" description="Basic and acidic residues" evidence="8">
    <location>
        <begin position="509"/>
        <end position="546"/>
    </location>
</feature>
<proteinExistence type="predicted"/>
<gene>
    <name evidence="11" type="ORF">LECACI_7A007137</name>
</gene>
<keyword evidence="5 7" id="KW-0496">Mitochondrion</keyword>
<evidence type="ECO:0000256" key="5">
    <source>
        <dbReference type="ARBA" id="ARBA00023128"/>
    </source>
</evidence>
<evidence type="ECO:0000256" key="2">
    <source>
        <dbReference type="ARBA" id="ARBA00022692"/>
    </source>
</evidence>
<feature type="transmembrane region" description="Helical" evidence="9">
    <location>
        <begin position="196"/>
        <end position="216"/>
    </location>
</feature>
<evidence type="ECO:0000256" key="6">
    <source>
        <dbReference type="ARBA" id="ARBA00023136"/>
    </source>
</evidence>
<name>A0AAI8Z3S6_9PEZI</name>
<feature type="compositionally biased region" description="Polar residues" evidence="8">
    <location>
        <begin position="477"/>
        <end position="486"/>
    </location>
</feature>
<dbReference type="AlphaFoldDB" id="A0AAI8Z3S6"/>
<dbReference type="PANTHER" id="PTHR14009">
    <property type="entry name" value="LEUCINE ZIPPER-EF-HAND CONTAINING TRANSMEMBRANE PROTEIN"/>
    <property type="match status" value="1"/>
</dbReference>
<evidence type="ECO:0000259" key="10">
    <source>
        <dbReference type="PROSITE" id="PS51758"/>
    </source>
</evidence>
<protein>
    <submittedName>
        <fullName evidence="11">LETM1 domain-containing mdm28, mitochondrial</fullName>
    </submittedName>
</protein>
<accession>A0AAI8Z3S6</accession>
<keyword evidence="12" id="KW-1185">Reference proteome</keyword>
<evidence type="ECO:0000256" key="7">
    <source>
        <dbReference type="PROSITE-ProRule" id="PRU01094"/>
    </source>
</evidence>
<keyword evidence="2 9" id="KW-0812">Transmembrane</keyword>
<evidence type="ECO:0000256" key="4">
    <source>
        <dbReference type="ARBA" id="ARBA00022989"/>
    </source>
</evidence>
<dbReference type="GO" id="GO:0005743">
    <property type="term" value="C:mitochondrial inner membrane"/>
    <property type="evidence" value="ECO:0007669"/>
    <property type="project" value="UniProtKB-SubCell"/>
</dbReference>
<organism evidence="11 12">
    <name type="scientific">Lecanosticta acicola</name>
    <dbReference type="NCBI Taxonomy" id="111012"/>
    <lineage>
        <taxon>Eukaryota</taxon>
        <taxon>Fungi</taxon>
        <taxon>Dikarya</taxon>
        <taxon>Ascomycota</taxon>
        <taxon>Pezizomycotina</taxon>
        <taxon>Dothideomycetes</taxon>
        <taxon>Dothideomycetidae</taxon>
        <taxon>Mycosphaerellales</taxon>
        <taxon>Mycosphaerellaceae</taxon>
        <taxon>Lecanosticta</taxon>
    </lineage>
</organism>
<evidence type="ECO:0000256" key="3">
    <source>
        <dbReference type="ARBA" id="ARBA00022792"/>
    </source>
</evidence>